<dbReference type="RefSeq" id="WP_129385901.1">
    <property type="nucleotide sequence ID" value="NZ_CP035494.1"/>
</dbReference>
<dbReference type="InterPro" id="IPR014710">
    <property type="entry name" value="RmlC-like_jellyroll"/>
</dbReference>
<dbReference type="CDD" id="cd02208">
    <property type="entry name" value="cupin_RmlC-like"/>
    <property type="match status" value="1"/>
</dbReference>
<dbReference type="OrthoDB" id="623300at2"/>
<dbReference type="AlphaFoldDB" id="A0A4V0YD09"/>
<evidence type="ECO:0000313" key="3">
    <source>
        <dbReference type="Proteomes" id="UP000293995"/>
    </source>
</evidence>
<evidence type="ECO:0000313" key="2">
    <source>
        <dbReference type="EMBL" id="QAY59071.1"/>
    </source>
</evidence>
<accession>A0A4V0YD09</accession>
<organism evidence="2 3">
    <name type="scientific">Microbacterium protaetiae</name>
    <dbReference type="NCBI Taxonomy" id="2509458"/>
    <lineage>
        <taxon>Bacteria</taxon>
        <taxon>Bacillati</taxon>
        <taxon>Actinomycetota</taxon>
        <taxon>Actinomycetes</taxon>
        <taxon>Micrococcales</taxon>
        <taxon>Microbacteriaceae</taxon>
        <taxon>Microbacterium</taxon>
    </lineage>
</organism>
<dbReference type="SUPFAM" id="SSF51182">
    <property type="entry name" value="RmlC-like cupins"/>
    <property type="match status" value="1"/>
</dbReference>
<dbReference type="Proteomes" id="UP000293995">
    <property type="component" value="Chromosome"/>
</dbReference>
<sequence length="232" mass="24229">MNSFPGGVAVTDLEVYDTAACDGRVGGSPHLHTASSEAYIVIAGTGAVHTLSAQGYAEHSLEPGDTLWFTPGTIHRLINGGGLRLLVVMSNAGLPEAGDAVFTFPAHVLDDPDAYRAAATLPDGPDIAQAVQVRRDLAVEGFLALQRGGAEALAAFHTQAARLVGGRIARWQKIWERSVAAPAAATRDQLTALAAGEPGALGAASVTRAVREPGERAWGMCGRLRTWSEDVR</sequence>
<protein>
    <submittedName>
        <fullName evidence="2">Cupin domain-containing protein</fullName>
    </submittedName>
</protein>
<dbReference type="Gene3D" id="2.60.120.10">
    <property type="entry name" value="Jelly Rolls"/>
    <property type="match status" value="1"/>
</dbReference>
<name>A0A4V0YD09_9MICO</name>
<proteinExistence type="predicted"/>
<keyword evidence="3" id="KW-1185">Reference proteome</keyword>
<dbReference type="InterPro" id="IPR011051">
    <property type="entry name" value="RmlC_Cupin_sf"/>
</dbReference>
<evidence type="ECO:0000259" key="1">
    <source>
        <dbReference type="Pfam" id="PF07883"/>
    </source>
</evidence>
<gene>
    <name evidence="2" type="ORF">ET475_03060</name>
</gene>
<feature type="domain" description="Cupin type-2" evidence="1">
    <location>
        <begin position="26"/>
        <end position="88"/>
    </location>
</feature>
<dbReference type="InterPro" id="IPR013096">
    <property type="entry name" value="Cupin_2"/>
</dbReference>
<dbReference type="Pfam" id="PF07883">
    <property type="entry name" value="Cupin_2"/>
    <property type="match status" value="1"/>
</dbReference>
<dbReference type="KEGG" id="mprt:ET475_03060"/>
<dbReference type="EMBL" id="CP035494">
    <property type="protein sequence ID" value="QAY59071.1"/>
    <property type="molecule type" value="Genomic_DNA"/>
</dbReference>
<reference evidence="2 3" key="1">
    <citation type="submission" date="2019-01" db="EMBL/GenBank/DDBJ databases">
        <title>Genome sequencing of strain DFW100M-13.</title>
        <authorList>
            <person name="Heo J."/>
            <person name="Kim S.-J."/>
            <person name="Kim J.-S."/>
            <person name="Hong S.-B."/>
            <person name="Kwon S.-W."/>
        </authorList>
    </citation>
    <scope>NUCLEOTIDE SEQUENCE [LARGE SCALE GENOMIC DNA]</scope>
    <source>
        <strain evidence="2 3">DFW100M-13</strain>
    </source>
</reference>